<name>A0A0P7ZC96_9CYAN</name>
<dbReference type="InterPro" id="IPR036269">
    <property type="entry name" value="Rho_N_sf"/>
</dbReference>
<gene>
    <name evidence="3" type="ORF">HLUCCA11_21840</name>
</gene>
<evidence type="ECO:0000313" key="4">
    <source>
        <dbReference type="Proteomes" id="UP000050465"/>
    </source>
</evidence>
<dbReference type="PATRIC" id="fig|1666911.3.peg.3950"/>
<organism evidence="3 4">
    <name type="scientific">Phormidesmis priestleyi Ana</name>
    <dbReference type="NCBI Taxonomy" id="1666911"/>
    <lineage>
        <taxon>Bacteria</taxon>
        <taxon>Bacillati</taxon>
        <taxon>Cyanobacteriota</taxon>
        <taxon>Cyanophyceae</taxon>
        <taxon>Leptolyngbyales</taxon>
        <taxon>Leptolyngbyaceae</taxon>
        <taxon>Phormidesmis</taxon>
    </lineage>
</organism>
<evidence type="ECO:0000256" key="1">
    <source>
        <dbReference type="SAM" id="MobiDB-lite"/>
    </source>
</evidence>
<accession>A0A0P7ZC96</accession>
<sequence length="465" mass="50817">MSFPTPDIPLEEMTLRQLRRVASEYEVSRYSRMRKVELVEAIKQKQIAAGVRVAIPDMTANNLNGQVQVEAAKYSNPAQEQASSVGNLSHTSNQPGIQSTSTAVQTMDSTSASTNALGTASGSSLTPSMEVLATVDDNLPDLPGGYGESRIMLLPRDPQWAYTYWDIPNEHKQELRSQGGERLALRFYDVTDIDLNSQSPHSLQQYECGEVAREWYLPVPVSDRDYTVEIGYVCNDGRWLVLSRAASIRIPPVYPSDWVEDKFITVDWNQELRGRTFAKLVSPSQKAGAAGTAAGTAGAAGETNRLYNDMVAMARSAEAQRVAGSLFGSMHQVPEQAVSSFVFPSGAGLWALPTASGVNMSGAGLFASAPPAKPRKFWLIADAELIVYGATEPDATVTIDGEPIELNPDGTFRFQMSFQDGVIRYPIVAVASDGEQTRSIHMDFERQTLSRNTNTKAEAVEEWFA</sequence>
<dbReference type="Proteomes" id="UP000050465">
    <property type="component" value="Unassembled WGS sequence"/>
</dbReference>
<dbReference type="GO" id="GO:0006353">
    <property type="term" value="P:DNA-templated transcription termination"/>
    <property type="evidence" value="ECO:0007669"/>
    <property type="project" value="InterPro"/>
</dbReference>
<dbReference type="InterPro" id="IPR011112">
    <property type="entry name" value="Rho-like_N"/>
</dbReference>
<dbReference type="STRING" id="1666911.HLUCCA11_21840"/>
<feature type="compositionally biased region" description="Polar residues" evidence="1">
    <location>
        <begin position="76"/>
        <end position="124"/>
    </location>
</feature>
<dbReference type="Gene3D" id="1.10.720.10">
    <property type="match status" value="1"/>
</dbReference>
<dbReference type="Pfam" id="PF16258">
    <property type="entry name" value="DUF4912"/>
    <property type="match status" value="1"/>
</dbReference>
<evidence type="ECO:0000259" key="2">
    <source>
        <dbReference type="SMART" id="SM00959"/>
    </source>
</evidence>
<dbReference type="Pfam" id="PF07498">
    <property type="entry name" value="Rho_N"/>
    <property type="match status" value="1"/>
</dbReference>
<proteinExistence type="predicted"/>
<feature type="region of interest" description="Disordered" evidence="1">
    <location>
        <begin position="74"/>
        <end position="124"/>
    </location>
</feature>
<dbReference type="AlphaFoldDB" id="A0A0P7ZC96"/>
<comment type="caution">
    <text evidence="3">The sequence shown here is derived from an EMBL/GenBank/DDBJ whole genome shotgun (WGS) entry which is preliminary data.</text>
</comment>
<dbReference type="SUPFAM" id="SSF68912">
    <property type="entry name" value="Rho N-terminal domain-like"/>
    <property type="match status" value="1"/>
</dbReference>
<reference evidence="3 4" key="1">
    <citation type="submission" date="2015-09" db="EMBL/GenBank/DDBJ databases">
        <title>Identification and resolution of microdiversity through metagenomic sequencing of parallel consortia.</title>
        <authorList>
            <person name="Nelson W.C."/>
            <person name="Romine M.F."/>
            <person name="Lindemann S.R."/>
        </authorList>
    </citation>
    <scope>NUCLEOTIDE SEQUENCE [LARGE SCALE GENOMIC DNA]</scope>
    <source>
        <strain evidence="3">Ana</strain>
    </source>
</reference>
<dbReference type="InterPro" id="IPR032585">
    <property type="entry name" value="DUF4912"/>
</dbReference>
<dbReference type="SMART" id="SM00959">
    <property type="entry name" value="Rho_N"/>
    <property type="match status" value="1"/>
</dbReference>
<feature type="domain" description="Rho termination factor-like N-terminal" evidence="2">
    <location>
        <begin position="9"/>
        <end position="51"/>
    </location>
</feature>
<dbReference type="EMBL" id="LJZR01000062">
    <property type="protein sequence ID" value="KPQ32288.1"/>
    <property type="molecule type" value="Genomic_DNA"/>
</dbReference>
<protein>
    <recommendedName>
        <fullName evidence="2">Rho termination factor-like N-terminal domain-containing protein</fullName>
    </recommendedName>
</protein>
<evidence type="ECO:0000313" key="3">
    <source>
        <dbReference type="EMBL" id="KPQ32288.1"/>
    </source>
</evidence>